<dbReference type="EMBL" id="CAJNDS010002634">
    <property type="protein sequence ID" value="CAE7552108.1"/>
    <property type="molecule type" value="Genomic_DNA"/>
</dbReference>
<dbReference type="Proteomes" id="UP000604046">
    <property type="component" value="Unassembled WGS sequence"/>
</dbReference>
<evidence type="ECO:0000313" key="1">
    <source>
        <dbReference type="EMBL" id="CAE7552108.1"/>
    </source>
</evidence>
<comment type="caution">
    <text evidence="1">The sequence shown here is derived from an EMBL/GenBank/DDBJ whole genome shotgun (WGS) entry which is preliminary data.</text>
</comment>
<name>A0A812U4Q5_9DINO</name>
<sequence>MTVHDGWRPDFTDLWPTLRKESGVTEHSKGKGNGKKRTDRALAKLPRWQPVDVQLMFDQALLPGPFLLDVLPSMYSNFVHLKPEVDTNGTFISDHLGLLTLSKTQMCRGRKMADDTASQLVTGFSMYLLPLRKADV</sequence>
<accession>A0A812U4Q5</accession>
<keyword evidence="2" id="KW-1185">Reference proteome</keyword>
<gene>
    <name evidence="1" type="ORF">SNAT2548_LOCUS31014</name>
</gene>
<protein>
    <submittedName>
        <fullName evidence="1">Uncharacterized protein</fullName>
    </submittedName>
</protein>
<evidence type="ECO:0000313" key="2">
    <source>
        <dbReference type="Proteomes" id="UP000604046"/>
    </source>
</evidence>
<organism evidence="1 2">
    <name type="scientific">Symbiodinium natans</name>
    <dbReference type="NCBI Taxonomy" id="878477"/>
    <lineage>
        <taxon>Eukaryota</taxon>
        <taxon>Sar</taxon>
        <taxon>Alveolata</taxon>
        <taxon>Dinophyceae</taxon>
        <taxon>Suessiales</taxon>
        <taxon>Symbiodiniaceae</taxon>
        <taxon>Symbiodinium</taxon>
    </lineage>
</organism>
<proteinExistence type="predicted"/>
<reference evidence="1" key="1">
    <citation type="submission" date="2021-02" db="EMBL/GenBank/DDBJ databases">
        <authorList>
            <person name="Dougan E. K."/>
            <person name="Rhodes N."/>
            <person name="Thang M."/>
            <person name="Chan C."/>
        </authorList>
    </citation>
    <scope>NUCLEOTIDE SEQUENCE</scope>
</reference>
<dbReference type="AlphaFoldDB" id="A0A812U4Q5"/>